<evidence type="ECO:0000313" key="2">
    <source>
        <dbReference type="Proteomes" id="UP000309997"/>
    </source>
</evidence>
<comment type="caution">
    <text evidence="1">The sequence shown here is derived from an EMBL/GenBank/DDBJ whole genome shotgun (WGS) entry which is preliminary data.</text>
</comment>
<gene>
    <name evidence="1" type="ORF">D5086_025373</name>
</gene>
<reference evidence="1 2" key="1">
    <citation type="journal article" date="2024" name="Plant Biotechnol. J.">
        <title>Genome and CRISPR/Cas9 system of a widespread forest tree (Populus alba) in the world.</title>
        <authorList>
            <person name="Liu Y.J."/>
            <person name="Jiang P.F."/>
            <person name="Han X.M."/>
            <person name="Li X.Y."/>
            <person name="Wang H.M."/>
            <person name="Wang Y.J."/>
            <person name="Wang X.X."/>
            <person name="Zeng Q.Y."/>
        </authorList>
    </citation>
    <scope>NUCLEOTIDE SEQUENCE [LARGE SCALE GENOMIC DNA]</scope>
    <source>
        <strain evidence="2">cv. PAL-ZL1</strain>
    </source>
</reference>
<organism evidence="1 2">
    <name type="scientific">Populus alba</name>
    <name type="common">White poplar</name>
    <dbReference type="NCBI Taxonomy" id="43335"/>
    <lineage>
        <taxon>Eukaryota</taxon>
        <taxon>Viridiplantae</taxon>
        <taxon>Streptophyta</taxon>
        <taxon>Embryophyta</taxon>
        <taxon>Tracheophyta</taxon>
        <taxon>Spermatophyta</taxon>
        <taxon>Magnoliopsida</taxon>
        <taxon>eudicotyledons</taxon>
        <taxon>Gunneridae</taxon>
        <taxon>Pentapetalae</taxon>
        <taxon>rosids</taxon>
        <taxon>fabids</taxon>
        <taxon>Malpighiales</taxon>
        <taxon>Salicaceae</taxon>
        <taxon>Saliceae</taxon>
        <taxon>Populus</taxon>
    </lineage>
</organism>
<keyword evidence="2" id="KW-1185">Reference proteome</keyword>
<accession>A0ACC4AZ07</accession>
<protein>
    <submittedName>
        <fullName evidence="1">Uncharacterized protein</fullName>
    </submittedName>
</protein>
<proteinExistence type="predicted"/>
<dbReference type="EMBL" id="RCHU02000014">
    <property type="protein sequence ID" value="KAL3571469.1"/>
    <property type="molecule type" value="Genomic_DNA"/>
</dbReference>
<evidence type="ECO:0000313" key="1">
    <source>
        <dbReference type="EMBL" id="KAL3571469.1"/>
    </source>
</evidence>
<sequence>MEETQTLKVTVALALLLRCEASCGRVPLAVLSPFVSSAVLLSTVLGADPESRNLKADLPVWWRCCFPWKFEEERKGDLEDCHCSSLIPT</sequence>
<dbReference type="Proteomes" id="UP000309997">
    <property type="component" value="Unassembled WGS sequence"/>
</dbReference>
<name>A0ACC4AZ07_POPAL</name>